<keyword evidence="7" id="KW-1185">Reference proteome</keyword>
<evidence type="ECO:0000313" key="6">
    <source>
        <dbReference type="EMBL" id="RDE04571.1"/>
    </source>
</evidence>
<keyword evidence="3" id="KW-1133">Transmembrane helix</keyword>
<dbReference type="AlphaFoldDB" id="A0A369VXL0"/>
<feature type="domain" description="TonB C-terminal" evidence="5">
    <location>
        <begin position="72"/>
        <end position="133"/>
    </location>
</feature>
<evidence type="ECO:0000256" key="1">
    <source>
        <dbReference type="ARBA" id="ARBA00004167"/>
    </source>
</evidence>
<dbReference type="Pfam" id="PF03544">
    <property type="entry name" value="TonB_C"/>
    <property type="match status" value="1"/>
</dbReference>
<dbReference type="GO" id="GO:0055085">
    <property type="term" value="P:transmembrane transport"/>
    <property type="evidence" value="ECO:0007669"/>
    <property type="project" value="InterPro"/>
</dbReference>
<dbReference type="Gene3D" id="3.30.1150.10">
    <property type="match status" value="1"/>
</dbReference>
<organism evidence="6 7">
    <name type="scientific">Sphingomonas aracearum</name>
    <dbReference type="NCBI Taxonomy" id="2283317"/>
    <lineage>
        <taxon>Bacteria</taxon>
        <taxon>Pseudomonadati</taxon>
        <taxon>Pseudomonadota</taxon>
        <taxon>Alphaproteobacteria</taxon>
        <taxon>Sphingomonadales</taxon>
        <taxon>Sphingomonadaceae</taxon>
        <taxon>Sphingomonas</taxon>
    </lineage>
</organism>
<dbReference type="NCBIfam" id="TIGR01352">
    <property type="entry name" value="tonB_Cterm"/>
    <property type="match status" value="1"/>
</dbReference>
<keyword evidence="2" id="KW-0812">Transmembrane</keyword>
<dbReference type="InterPro" id="IPR006260">
    <property type="entry name" value="TonB/TolA_C"/>
</dbReference>
<evidence type="ECO:0000256" key="2">
    <source>
        <dbReference type="ARBA" id="ARBA00022692"/>
    </source>
</evidence>
<comment type="subcellular location">
    <subcellularLocation>
        <location evidence="1">Membrane</location>
        <topology evidence="1">Single-pass membrane protein</topology>
    </subcellularLocation>
</comment>
<dbReference type="RefSeq" id="WP_114688307.1">
    <property type="nucleotide sequence ID" value="NZ_QQNB01000003.1"/>
</dbReference>
<comment type="caution">
    <text evidence="6">The sequence shown here is derived from an EMBL/GenBank/DDBJ whole genome shotgun (WGS) entry which is preliminary data.</text>
</comment>
<reference evidence="6 7" key="1">
    <citation type="submission" date="2018-07" db="EMBL/GenBank/DDBJ databases">
        <title>a novel species of Sphingomonas isolated from the rhizosphere soil of Araceae plant.</title>
        <authorList>
            <person name="Zhiyong W."/>
            <person name="Qinglan Z."/>
            <person name="Zhiwei F."/>
            <person name="Ding X."/>
            <person name="Gejiao W."/>
            <person name="Shixue Z."/>
        </authorList>
    </citation>
    <scope>NUCLEOTIDE SEQUENCE [LARGE SCALE GENOMIC DNA]</scope>
    <source>
        <strain evidence="6 7">WZY 27</strain>
    </source>
</reference>
<dbReference type="Proteomes" id="UP000253918">
    <property type="component" value="Unassembled WGS sequence"/>
</dbReference>
<gene>
    <name evidence="6" type="ORF">DVW87_13290</name>
</gene>
<name>A0A369VXL0_9SPHN</name>
<dbReference type="InterPro" id="IPR037682">
    <property type="entry name" value="TonB_C"/>
</dbReference>
<dbReference type="EMBL" id="QQNB01000003">
    <property type="protein sequence ID" value="RDE04571.1"/>
    <property type="molecule type" value="Genomic_DNA"/>
</dbReference>
<dbReference type="SUPFAM" id="SSF74653">
    <property type="entry name" value="TolA/TonB C-terminal domain"/>
    <property type="match status" value="2"/>
</dbReference>
<protein>
    <submittedName>
        <fullName evidence="6">TonB family protein</fullName>
    </submittedName>
</protein>
<dbReference type="OrthoDB" id="7585155at2"/>
<dbReference type="GO" id="GO:0016020">
    <property type="term" value="C:membrane"/>
    <property type="evidence" value="ECO:0007669"/>
    <property type="project" value="UniProtKB-SubCell"/>
</dbReference>
<evidence type="ECO:0000259" key="5">
    <source>
        <dbReference type="Pfam" id="PF03544"/>
    </source>
</evidence>
<keyword evidence="4" id="KW-0472">Membrane</keyword>
<evidence type="ECO:0000313" key="7">
    <source>
        <dbReference type="Proteomes" id="UP000253918"/>
    </source>
</evidence>
<evidence type="ECO:0000256" key="3">
    <source>
        <dbReference type="ARBA" id="ARBA00022989"/>
    </source>
</evidence>
<evidence type="ECO:0000256" key="4">
    <source>
        <dbReference type="ARBA" id="ARBA00023136"/>
    </source>
</evidence>
<proteinExistence type="predicted"/>
<sequence>MLALALIAVLQTGAANVETDCLVERSPASKEEREISRAGWARTTKAARAFGARMQVQPEATALPAGLDAAFRSGFVGVSFVLTAEGRVRDCTVAVSSGIPALDDASCALLLRHGVAQPKMVAGAPVNSSVRVGVLWHRSPNPDDRARCGGSGGAVPVIGPDLFATRYFAGRRLPDGKAVMLRLAVSAGGIPGECRVVAATAAPEFGERACLAAVETMRFLPAVDQQGRFVPAIATRVVHFTQR</sequence>
<accession>A0A369VXL0</accession>